<keyword evidence="11" id="KW-1185">Reference proteome</keyword>
<dbReference type="InterPro" id="IPR017814">
    <property type="entry name" value="Mycothiol_biosynthesis_MshA"/>
</dbReference>
<keyword evidence="4" id="KW-0479">Metal-binding</keyword>
<gene>
    <name evidence="10" type="primary">mshA</name>
    <name evidence="10" type="ORF">FQ377_03545</name>
</gene>
<evidence type="ECO:0000256" key="3">
    <source>
        <dbReference type="ARBA" id="ARBA00022679"/>
    </source>
</evidence>
<comment type="similarity">
    <text evidence="1">Belongs to the glycosyltransferase group 1 family. MshA subfamily.</text>
</comment>
<dbReference type="GO" id="GO:0010125">
    <property type="term" value="P:mycothiol biosynthetic process"/>
    <property type="evidence" value="ECO:0007669"/>
    <property type="project" value="UniProtKB-UniRule"/>
</dbReference>
<dbReference type="EMBL" id="VSLD01000001">
    <property type="protein sequence ID" value="TYD00523.1"/>
    <property type="molecule type" value="Genomic_DNA"/>
</dbReference>
<dbReference type="PANTHER" id="PTHR45947:SF3">
    <property type="entry name" value="SULFOQUINOVOSYL TRANSFERASE SQD2"/>
    <property type="match status" value="1"/>
</dbReference>
<dbReference type="SUPFAM" id="SSF53756">
    <property type="entry name" value="UDP-Glycosyltransferase/glycogen phosphorylase"/>
    <property type="match status" value="1"/>
</dbReference>
<sequence>MTGVRRVAMLSLHSSPLEQPGSGDAGGMNVYVRSTALELAKVGIEVEIFTREVGEGRPRREVLGDGVVVHHLDAGPARPIPKEALPGLTGIFADAITDVARMLTDRHFDVLHSHYWVSGAVGLELSRDLELPLVHSMHTMARVKNLRMRKIGSPEPADRISGEQAIVDGSTRLLANTSTEATELVSLYGAEPDRIDVVAPGVDLATFHPGDRGAARASLAFPPEQFHVVFAGRIQKLKGPQVLVAAAAELRARRPDIPLVVSILGSGSGSEALALQPLIDDAGLGDSVRLYPPVVAVNLAQWFRAADAVVMPSFSESFGLVALEAQACGTPVIAANVGGLPQAISDGRSGILVDGHSAGEWAGALERLHDDTALRVRLGRGAATHALAFGWQRTALLTAQSYRTAVEHFPVGAPRIPAS</sequence>
<evidence type="ECO:0000259" key="9">
    <source>
        <dbReference type="Pfam" id="PF13579"/>
    </source>
</evidence>
<keyword evidence="3 10" id="KW-0808">Transferase</keyword>
<dbReference type="PANTHER" id="PTHR45947">
    <property type="entry name" value="SULFOQUINOVOSYL TRANSFERASE SQD2"/>
    <property type="match status" value="1"/>
</dbReference>
<feature type="domain" description="Glycosyl transferase family 1" evidence="8">
    <location>
        <begin position="213"/>
        <end position="382"/>
    </location>
</feature>
<feature type="domain" description="Glycosyltransferase subfamily 4-like N-terminal" evidence="9">
    <location>
        <begin position="26"/>
        <end position="201"/>
    </location>
</feature>
<keyword evidence="5" id="KW-0460">Magnesium</keyword>
<dbReference type="GO" id="GO:0008375">
    <property type="term" value="F:acetylglucosaminyltransferase activity"/>
    <property type="evidence" value="ECO:0007669"/>
    <property type="project" value="InterPro"/>
</dbReference>
<dbReference type="AlphaFoldDB" id="A0A5D0XUM7"/>
<evidence type="ECO:0000313" key="10">
    <source>
        <dbReference type="EMBL" id="TYD00523.1"/>
    </source>
</evidence>
<accession>A0A5D0XUM7</accession>
<evidence type="ECO:0000313" key="11">
    <source>
        <dbReference type="Proteomes" id="UP000323410"/>
    </source>
</evidence>
<dbReference type="Gene3D" id="3.40.50.2000">
    <property type="entry name" value="Glycogen Phosphorylase B"/>
    <property type="match status" value="2"/>
</dbReference>
<protein>
    <recommendedName>
        <fullName evidence="7">D-inositol-3-phosphate glycosyltransferase</fullName>
        <ecNumber evidence="7">2.4.1.250</ecNumber>
    </recommendedName>
</protein>
<evidence type="ECO:0000256" key="2">
    <source>
        <dbReference type="ARBA" id="ARBA00022676"/>
    </source>
</evidence>
<organism evidence="10 11">
    <name type="scientific">Arthrobacter echini</name>
    <dbReference type="NCBI Taxonomy" id="1529066"/>
    <lineage>
        <taxon>Bacteria</taxon>
        <taxon>Bacillati</taxon>
        <taxon>Actinomycetota</taxon>
        <taxon>Actinomycetes</taxon>
        <taxon>Micrococcales</taxon>
        <taxon>Micrococcaceae</taxon>
        <taxon>Arthrobacter</taxon>
    </lineage>
</organism>
<dbReference type="Pfam" id="PF13579">
    <property type="entry name" value="Glyco_trans_4_4"/>
    <property type="match status" value="1"/>
</dbReference>
<dbReference type="NCBIfam" id="TIGR03449">
    <property type="entry name" value="mycothiol_MshA"/>
    <property type="match status" value="1"/>
</dbReference>
<name>A0A5D0XUM7_9MICC</name>
<comment type="catalytic activity">
    <reaction evidence="6">
        <text>1D-myo-inositol 3-phosphate + UDP-N-acetyl-alpha-D-glucosamine = 1D-myo-inositol 2-acetamido-2-deoxy-alpha-D-glucopyranoside 3-phosphate + UDP + H(+)</text>
        <dbReference type="Rhea" id="RHEA:26188"/>
        <dbReference type="ChEBI" id="CHEBI:15378"/>
        <dbReference type="ChEBI" id="CHEBI:57705"/>
        <dbReference type="ChEBI" id="CHEBI:58223"/>
        <dbReference type="ChEBI" id="CHEBI:58401"/>
        <dbReference type="ChEBI" id="CHEBI:58892"/>
        <dbReference type="EC" id="2.4.1.250"/>
    </reaction>
</comment>
<dbReference type="InterPro" id="IPR050194">
    <property type="entry name" value="Glycosyltransferase_grp1"/>
</dbReference>
<evidence type="ECO:0000256" key="1">
    <source>
        <dbReference type="ARBA" id="ARBA00008449"/>
    </source>
</evidence>
<dbReference type="GO" id="GO:0102710">
    <property type="term" value="F:D-inositol-3-phosphate glycosyltransferase activity"/>
    <property type="evidence" value="ECO:0007669"/>
    <property type="project" value="UniProtKB-EC"/>
</dbReference>
<dbReference type="Proteomes" id="UP000323410">
    <property type="component" value="Unassembled WGS sequence"/>
</dbReference>
<dbReference type="OrthoDB" id="9810929at2"/>
<dbReference type="EC" id="2.4.1.250" evidence="7"/>
<dbReference type="RefSeq" id="WP_148599824.1">
    <property type="nucleotide sequence ID" value="NZ_VSLD01000001.1"/>
</dbReference>
<comment type="caution">
    <text evidence="10">The sequence shown here is derived from an EMBL/GenBank/DDBJ whole genome shotgun (WGS) entry which is preliminary data.</text>
</comment>
<dbReference type="InterPro" id="IPR028098">
    <property type="entry name" value="Glyco_trans_4-like_N"/>
</dbReference>
<dbReference type="InterPro" id="IPR001296">
    <property type="entry name" value="Glyco_trans_1"/>
</dbReference>
<evidence type="ECO:0000256" key="7">
    <source>
        <dbReference type="NCBIfam" id="TIGR03449"/>
    </source>
</evidence>
<reference evidence="10 11" key="1">
    <citation type="submission" date="2019-08" db="EMBL/GenBank/DDBJ databases">
        <title>Genone of Arthrobacter echini P9.</title>
        <authorList>
            <person name="Bowman J.P."/>
        </authorList>
    </citation>
    <scope>NUCLEOTIDE SEQUENCE [LARGE SCALE GENOMIC DNA]</scope>
    <source>
        <strain evidence="10 11">P9</strain>
    </source>
</reference>
<proteinExistence type="inferred from homology"/>
<keyword evidence="2 10" id="KW-0328">Glycosyltransferase</keyword>
<evidence type="ECO:0000256" key="6">
    <source>
        <dbReference type="ARBA" id="ARBA00048131"/>
    </source>
</evidence>
<evidence type="ECO:0000256" key="4">
    <source>
        <dbReference type="ARBA" id="ARBA00022723"/>
    </source>
</evidence>
<evidence type="ECO:0000256" key="5">
    <source>
        <dbReference type="ARBA" id="ARBA00022842"/>
    </source>
</evidence>
<dbReference type="GO" id="GO:0046872">
    <property type="term" value="F:metal ion binding"/>
    <property type="evidence" value="ECO:0007669"/>
    <property type="project" value="UniProtKB-KW"/>
</dbReference>
<dbReference type="Pfam" id="PF00534">
    <property type="entry name" value="Glycos_transf_1"/>
    <property type="match status" value="1"/>
</dbReference>
<evidence type="ECO:0000259" key="8">
    <source>
        <dbReference type="Pfam" id="PF00534"/>
    </source>
</evidence>